<dbReference type="Pfam" id="PF13692">
    <property type="entry name" value="Glyco_trans_1_4"/>
    <property type="match status" value="1"/>
</dbReference>
<reference evidence="1 2" key="1">
    <citation type="journal article" date="2015" name="Genome Announc.">
        <title>Draft Genome Sequence of Filamentous Marine Cyanobacterium Lyngbya confervoides Strain BDU141951.</title>
        <authorList>
            <person name="Chandrababunaidu M.M."/>
            <person name="Sen D."/>
            <person name="Tripathy S."/>
        </authorList>
    </citation>
    <scope>NUCLEOTIDE SEQUENCE [LARGE SCALE GENOMIC DNA]</scope>
    <source>
        <strain evidence="1 2">BDU141951</strain>
    </source>
</reference>
<name>A0ABD4SZF2_9CYAN</name>
<keyword evidence="2" id="KW-1185">Reference proteome</keyword>
<dbReference type="RefSeq" id="WP_166279713.1">
    <property type="nucleotide sequence ID" value="NZ_JTHE03000019.1"/>
</dbReference>
<evidence type="ECO:0000313" key="2">
    <source>
        <dbReference type="Proteomes" id="UP000031561"/>
    </source>
</evidence>
<organism evidence="1 2">
    <name type="scientific">Lyngbya confervoides BDU141951</name>
    <dbReference type="NCBI Taxonomy" id="1574623"/>
    <lineage>
        <taxon>Bacteria</taxon>
        <taxon>Bacillati</taxon>
        <taxon>Cyanobacteriota</taxon>
        <taxon>Cyanophyceae</taxon>
        <taxon>Oscillatoriophycideae</taxon>
        <taxon>Oscillatoriales</taxon>
        <taxon>Microcoleaceae</taxon>
        <taxon>Lyngbya</taxon>
    </lineage>
</organism>
<proteinExistence type="predicted"/>
<gene>
    <name evidence="1" type="ORF">QQ91_0002755</name>
</gene>
<protein>
    <submittedName>
        <fullName evidence="1">Glycosyltransferase</fullName>
        <ecNumber evidence="1">2.4.-.-</ecNumber>
    </submittedName>
</protein>
<dbReference type="Gene3D" id="3.40.50.2000">
    <property type="entry name" value="Glycogen Phosphorylase B"/>
    <property type="match status" value="2"/>
</dbReference>
<accession>A0ABD4SZF2</accession>
<dbReference type="EC" id="2.4.-.-" evidence="1"/>
<keyword evidence="1" id="KW-0328">Glycosyltransferase</keyword>
<evidence type="ECO:0000313" key="1">
    <source>
        <dbReference type="EMBL" id="MCM1981753.1"/>
    </source>
</evidence>
<dbReference type="Proteomes" id="UP000031561">
    <property type="component" value="Unassembled WGS sequence"/>
</dbReference>
<comment type="caution">
    <text evidence="1">The sequence shown here is derived from an EMBL/GenBank/DDBJ whole genome shotgun (WGS) entry which is preliminary data.</text>
</comment>
<dbReference type="GO" id="GO:0016757">
    <property type="term" value="F:glycosyltransferase activity"/>
    <property type="evidence" value="ECO:0007669"/>
    <property type="project" value="UniProtKB-KW"/>
</dbReference>
<dbReference type="AlphaFoldDB" id="A0ABD4SZF2"/>
<keyword evidence="1" id="KW-0808">Transferase</keyword>
<sequence length="427" mass="46776">MAKILIFIGAHLCTAPRPQKEAAALAQAGHEVTLCGIWFDRELAQRDQALIADQPYRFQPILDFRPQAGAALQRFGIRIQARLAREAFRRWQAFSPALLGYGARAMYRRARQAKADLNIFHSEAGLWAGAALIKAGVPVGIDFEDWFSDDLLPSALATRPVAKIRQLESTLMHHCRYKLTTSHALAAAFAQAYQTAPPAVIYNAFPRSEGVAPRPSEGPIKLHWFSHTIGPGRGLETLFQALPAIHGSVELHLRGNYPPSSQAWMEPLIPQAWRSRILIHPLVTNAELPHKIAEHDIGLALETPYCGNKQYTISNKLFQYLQSGLATIATDTAGQREIMAQIPAAGALIPCDDPVALATAINGLGTNRDRLQAAKQAAYGAAQNAFCYETQIPTLLNALDQALAPLHKPRKQPGTLYPDGWITDATS</sequence>
<dbReference type="SUPFAM" id="SSF53756">
    <property type="entry name" value="UDP-Glycosyltransferase/glycogen phosphorylase"/>
    <property type="match status" value="1"/>
</dbReference>
<dbReference type="EMBL" id="JTHE03000019">
    <property type="protein sequence ID" value="MCM1981753.1"/>
    <property type="molecule type" value="Genomic_DNA"/>
</dbReference>